<feature type="coiled-coil region" evidence="2">
    <location>
        <begin position="346"/>
        <end position="394"/>
    </location>
</feature>
<feature type="compositionally biased region" description="Polar residues" evidence="3">
    <location>
        <begin position="591"/>
        <end position="604"/>
    </location>
</feature>
<comment type="subcellular location">
    <subcellularLocation>
        <location evidence="1">Nucleus</location>
    </subcellularLocation>
</comment>
<dbReference type="InterPro" id="IPR017923">
    <property type="entry name" value="TFIIS_N"/>
</dbReference>
<evidence type="ECO:0000313" key="5">
    <source>
        <dbReference type="EMBL" id="PVI01471.1"/>
    </source>
</evidence>
<feature type="coiled-coil region" evidence="2">
    <location>
        <begin position="293"/>
        <end position="320"/>
    </location>
</feature>
<evidence type="ECO:0000313" key="6">
    <source>
        <dbReference type="Proteomes" id="UP000244855"/>
    </source>
</evidence>
<keyword evidence="2" id="KW-0175">Coiled coil</keyword>
<dbReference type="SUPFAM" id="SSF47676">
    <property type="entry name" value="Conserved domain common to transcription factors TFIIS, elongin A, CRSP70"/>
    <property type="match status" value="1"/>
</dbReference>
<feature type="region of interest" description="Disordered" evidence="3">
    <location>
        <begin position="584"/>
        <end position="688"/>
    </location>
</feature>
<proteinExistence type="predicted"/>
<evidence type="ECO:0000259" key="4">
    <source>
        <dbReference type="PROSITE" id="PS51319"/>
    </source>
</evidence>
<evidence type="ECO:0000256" key="2">
    <source>
        <dbReference type="SAM" id="Coils"/>
    </source>
</evidence>
<feature type="domain" description="TFIIS N-terminal" evidence="4">
    <location>
        <begin position="18"/>
        <end position="90"/>
    </location>
</feature>
<feature type="coiled-coil region" evidence="2">
    <location>
        <begin position="451"/>
        <end position="478"/>
    </location>
</feature>
<keyword evidence="6" id="KW-1185">Reference proteome</keyword>
<organism evidence="5 6">
    <name type="scientific">Periconia macrospinosa</name>
    <dbReference type="NCBI Taxonomy" id="97972"/>
    <lineage>
        <taxon>Eukaryota</taxon>
        <taxon>Fungi</taxon>
        <taxon>Dikarya</taxon>
        <taxon>Ascomycota</taxon>
        <taxon>Pezizomycotina</taxon>
        <taxon>Dothideomycetes</taxon>
        <taxon>Pleosporomycetidae</taxon>
        <taxon>Pleosporales</taxon>
        <taxon>Massarineae</taxon>
        <taxon>Periconiaceae</taxon>
        <taxon>Periconia</taxon>
    </lineage>
</organism>
<protein>
    <recommendedName>
        <fullName evidence="4">TFIIS N-terminal domain-containing protein</fullName>
    </recommendedName>
</protein>
<reference evidence="5 6" key="1">
    <citation type="journal article" date="2018" name="Sci. Rep.">
        <title>Comparative genomics provides insights into the lifestyle and reveals functional heterogeneity of dark septate endophytic fungi.</title>
        <authorList>
            <person name="Knapp D.G."/>
            <person name="Nemeth J.B."/>
            <person name="Barry K."/>
            <person name="Hainaut M."/>
            <person name="Henrissat B."/>
            <person name="Johnson J."/>
            <person name="Kuo A."/>
            <person name="Lim J.H.P."/>
            <person name="Lipzen A."/>
            <person name="Nolan M."/>
            <person name="Ohm R.A."/>
            <person name="Tamas L."/>
            <person name="Grigoriev I.V."/>
            <person name="Spatafora J.W."/>
            <person name="Nagy L.G."/>
            <person name="Kovacs G.M."/>
        </authorList>
    </citation>
    <scope>NUCLEOTIDE SEQUENCE [LARGE SCALE GENOMIC DNA]</scope>
    <source>
        <strain evidence="5 6">DSE2036</strain>
    </source>
</reference>
<dbReference type="Gene3D" id="1.20.930.10">
    <property type="entry name" value="Conserved domain common to transcription factors TFIIS, elongin A, CRSP70"/>
    <property type="match status" value="1"/>
</dbReference>
<dbReference type="PROSITE" id="PS51319">
    <property type="entry name" value="TFIIS_N"/>
    <property type="match status" value="1"/>
</dbReference>
<dbReference type="Proteomes" id="UP000244855">
    <property type="component" value="Unassembled WGS sequence"/>
</dbReference>
<keyword evidence="1" id="KW-0539">Nucleus</keyword>
<feature type="coiled-coil region" evidence="2">
    <location>
        <begin position="516"/>
        <end position="550"/>
    </location>
</feature>
<dbReference type="GO" id="GO:0005634">
    <property type="term" value="C:nucleus"/>
    <property type="evidence" value="ECO:0007669"/>
    <property type="project" value="UniProtKB-SubCell"/>
</dbReference>
<sequence length="724" mass="82419">MDQAQSSTYLQDLYKVREHAASILRALVDKKPEDLIAPLRELGSFQVDWNILIDTSILEIIKKLCDHGSVVVSTVAKEIYDDWRKHEESQKQKLTLTGVLSTQASRTLPSDTTPTTRTRNTAFQEQQATLFPVTISRLMSEFPQRHDNLPQMLSSFKAYDLYVKNVHVQSQAVNASIVSLQSLLTWAKNSGGIGTKTLEHLHEDVETLQNSIQTSSNELVRLAGTYHDATLVFLQVLTDVHFENEYNSLLRKHIQIRELASSDMLIGFLYRKLRRENIRNIIDRKLSEMMWLFKKKSRKVNEALTQVAELEAKLDTYRSDIAYTRRVNLCIEDDLRRQDDRIYELKKEKANAVSQLESQVQEQRNKAYAAQKEAEKLSIEVFNLRAKFEQAEKDMNAQKKIKELESQLRDKDVMLKNRDVTIEGLKAKKQSRNQPLQHDQQEEMNHLRDELYDAQTELGKKIEELERIKEENEVLKKNVPRQQTVIQEPIIIKPWLTGQTGTTRLQVLVKKNEDELEHITKKAEQNVKRRKELEELIKQHHNELAALEAEKSTLVPGSGKKNNNKNKVQINLRATEFQVQNPGSEFGAASGITNDPSSTTNEAAQPTEDFPPLGGVVKKSNTAFSPQGRGANKALQNTPPSLTTNKPTEAVEDFPPLGGTSVKKNKATQDSARRLNENNDENPTTTPNYANVAAKASAAGVFKIVQYGQPRDQEKRKYITGGWH</sequence>
<evidence type="ECO:0000256" key="3">
    <source>
        <dbReference type="SAM" id="MobiDB-lite"/>
    </source>
</evidence>
<evidence type="ECO:0000256" key="1">
    <source>
        <dbReference type="PROSITE-ProRule" id="PRU00649"/>
    </source>
</evidence>
<dbReference type="EMBL" id="KZ805357">
    <property type="protein sequence ID" value="PVI01471.1"/>
    <property type="molecule type" value="Genomic_DNA"/>
</dbReference>
<dbReference type="AlphaFoldDB" id="A0A2V1DTK9"/>
<gene>
    <name evidence="5" type="ORF">DM02DRAFT_705141</name>
</gene>
<accession>A0A2V1DTK9</accession>
<dbReference type="InterPro" id="IPR035441">
    <property type="entry name" value="TFIIS/LEDGF_dom_sf"/>
</dbReference>
<name>A0A2V1DTK9_9PLEO</name>
<feature type="compositionally biased region" description="Polar residues" evidence="3">
    <location>
        <begin position="634"/>
        <end position="647"/>
    </location>
</feature>